<reference evidence="2 3" key="1">
    <citation type="submission" date="2019-11" db="EMBL/GenBank/DDBJ databases">
        <title>Novel species isolated from a subtropical stream in China.</title>
        <authorList>
            <person name="Lu H."/>
        </authorList>
    </citation>
    <scope>NUCLEOTIDE SEQUENCE [LARGE SCALE GENOMIC DNA]</scope>
    <source>
        <strain evidence="2 3">FT80W</strain>
    </source>
</reference>
<dbReference type="GO" id="GO:0006313">
    <property type="term" value="P:DNA transposition"/>
    <property type="evidence" value="ECO:0007669"/>
    <property type="project" value="InterPro"/>
</dbReference>
<dbReference type="PANTHER" id="PTHR34322:SF2">
    <property type="entry name" value="TRANSPOSASE IS200-LIKE DOMAIN-CONTAINING PROTEIN"/>
    <property type="match status" value="1"/>
</dbReference>
<keyword evidence="3" id="KW-1185">Reference proteome</keyword>
<protein>
    <submittedName>
        <fullName evidence="2">Addiction module toxin RelE</fullName>
    </submittedName>
</protein>
<dbReference type="Gene3D" id="3.30.70.1290">
    <property type="entry name" value="Transposase IS200-like"/>
    <property type="match status" value="1"/>
</dbReference>
<sequence>MSRLLRLQFAGAVYHVTSRGQRRQAIYLDDTDRFVWLDILARICARFAFSVHGFCLMGNHYHVLIETSEPNLSDGMRQLNAQYSQYFNRRHEVVGHLFQGRYTAVLVQKDNHLRELARYVVLNPVRAGMVATVDGWPWSSYAYMIQERQSPAWLQTRWMLEVFADSQQQAIDAYKRFVGAGIGMDSPLKQLRHQLLLGDDAFVARHRQPRPEAALAEVKKEHRRALALSLDEYRASSADRDSAITAAYHSTAYTMTQLASYFGVSKSTISRIIRRVEAELQSSSCAIGRIDPGYKKAARGRLGGGGGG</sequence>
<dbReference type="Proteomes" id="UP000433309">
    <property type="component" value="Unassembled WGS sequence"/>
</dbReference>
<proteinExistence type="predicted"/>
<comment type="caution">
    <text evidence="2">The sequence shown here is derived from an EMBL/GenBank/DDBJ whole genome shotgun (WGS) entry which is preliminary data.</text>
</comment>
<evidence type="ECO:0000313" key="3">
    <source>
        <dbReference type="Proteomes" id="UP000433309"/>
    </source>
</evidence>
<dbReference type="SMART" id="SM01321">
    <property type="entry name" value="Y1_Tnp"/>
    <property type="match status" value="1"/>
</dbReference>
<dbReference type="GO" id="GO:0003677">
    <property type="term" value="F:DNA binding"/>
    <property type="evidence" value="ECO:0007669"/>
    <property type="project" value="InterPro"/>
</dbReference>
<name>A0A6I2L281_9BURK</name>
<accession>A0A6I2L281</accession>
<dbReference type="Pfam" id="PF01797">
    <property type="entry name" value="Y1_Tnp"/>
    <property type="match status" value="1"/>
</dbReference>
<dbReference type="PANTHER" id="PTHR34322">
    <property type="entry name" value="TRANSPOSASE, Y1_TNP DOMAIN-CONTAINING"/>
    <property type="match status" value="1"/>
</dbReference>
<dbReference type="SUPFAM" id="SSF143422">
    <property type="entry name" value="Transposase IS200-like"/>
    <property type="match status" value="1"/>
</dbReference>
<dbReference type="AlphaFoldDB" id="A0A6I2L281"/>
<evidence type="ECO:0000313" key="2">
    <source>
        <dbReference type="EMBL" id="MRW91912.1"/>
    </source>
</evidence>
<dbReference type="EMBL" id="WKJK01000009">
    <property type="protein sequence ID" value="MRW91912.1"/>
    <property type="molecule type" value="Genomic_DNA"/>
</dbReference>
<evidence type="ECO:0000259" key="1">
    <source>
        <dbReference type="SMART" id="SM01321"/>
    </source>
</evidence>
<feature type="domain" description="Transposase IS200-like" evidence="1">
    <location>
        <begin position="9"/>
        <end position="123"/>
    </location>
</feature>
<dbReference type="InterPro" id="IPR036515">
    <property type="entry name" value="Transposase_17_sf"/>
</dbReference>
<dbReference type="GO" id="GO:0004803">
    <property type="term" value="F:transposase activity"/>
    <property type="evidence" value="ECO:0007669"/>
    <property type="project" value="InterPro"/>
</dbReference>
<dbReference type="InterPro" id="IPR002686">
    <property type="entry name" value="Transposase_17"/>
</dbReference>
<dbReference type="RefSeq" id="WP_154378797.1">
    <property type="nucleotide sequence ID" value="NZ_WKJK01000009.1"/>
</dbReference>
<gene>
    <name evidence="2" type="ORF">GJ699_18105</name>
</gene>
<organism evidence="2 3">
    <name type="scientific">Duganella guangzhouensis</name>
    <dbReference type="NCBI Taxonomy" id="2666084"/>
    <lineage>
        <taxon>Bacteria</taxon>
        <taxon>Pseudomonadati</taxon>
        <taxon>Pseudomonadota</taxon>
        <taxon>Betaproteobacteria</taxon>
        <taxon>Burkholderiales</taxon>
        <taxon>Oxalobacteraceae</taxon>
        <taxon>Telluria group</taxon>
        <taxon>Duganella</taxon>
    </lineage>
</organism>